<dbReference type="AlphaFoldDB" id="A0A7V8EJ49"/>
<reference evidence="1 2" key="1">
    <citation type="submission" date="2019-12" db="EMBL/GenBank/DDBJ databases">
        <authorList>
            <person name="Woiski C."/>
        </authorList>
    </citation>
    <scope>NUCLEOTIDE SEQUENCE [LARGE SCALE GENOMIC DNA]</scope>
    <source>
        <strain evidence="1 2">BOE100</strain>
    </source>
</reference>
<dbReference type="EMBL" id="WOWR01000005">
    <property type="protein sequence ID" value="KAF0255764.1"/>
    <property type="molecule type" value="Genomic_DNA"/>
</dbReference>
<evidence type="ECO:0000313" key="1">
    <source>
        <dbReference type="EMBL" id="KAF0255764.1"/>
    </source>
</evidence>
<comment type="caution">
    <text evidence="1">The sequence shown here is derived from an EMBL/GenBank/DDBJ whole genome shotgun (WGS) entry which is preliminary data.</text>
</comment>
<name>A0A7V8EJ49_PSEPU</name>
<proteinExistence type="predicted"/>
<protein>
    <submittedName>
        <fullName evidence="1">Uncharacterized protein</fullName>
    </submittedName>
</protein>
<evidence type="ECO:0000313" key="2">
    <source>
        <dbReference type="Proteomes" id="UP000442695"/>
    </source>
</evidence>
<dbReference type="RefSeq" id="WP_156858658.1">
    <property type="nucleotide sequence ID" value="NZ_WOWR01000005.1"/>
</dbReference>
<dbReference type="Proteomes" id="UP000442695">
    <property type="component" value="Unassembled WGS sequence"/>
</dbReference>
<organism evidence="1 2">
    <name type="scientific">Pseudomonas putida</name>
    <name type="common">Arthrobacter siderocapsulatus</name>
    <dbReference type="NCBI Taxonomy" id="303"/>
    <lineage>
        <taxon>Bacteria</taxon>
        <taxon>Pseudomonadati</taxon>
        <taxon>Pseudomonadota</taxon>
        <taxon>Gammaproteobacteria</taxon>
        <taxon>Pseudomonadales</taxon>
        <taxon>Pseudomonadaceae</taxon>
        <taxon>Pseudomonas</taxon>
    </lineage>
</organism>
<gene>
    <name evidence="1" type="ORF">GN299_06645</name>
</gene>
<sequence>MTAQTQPYSIELHRHNFARWAAARAYTRGLKGGGNQLAFDLIDACGLQAVTEPSHIDSDVDGWLLGFMRRIYSEAQRRGVEGFSFGHAQKIVNIYFKSVFVCGEHHGHHLVEKLHPPLDMQLFIGLKAHFRQHKATHPVAAAAFAKAQKANSNWTSFTEADYTAHIAAIQTLMNGRPLYEAEEHWRI</sequence>
<accession>A0A7V8EJ49</accession>